<accession>A0AAN6WU80</accession>
<reference evidence="3" key="2">
    <citation type="submission" date="2023-05" db="EMBL/GenBank/DDBJ databases">
        <authorList>
            <consortium name="Lawrence Berkeley National Laboratory"/>
            <person name="Steindorff A."/>
            <person name="Hensen N."/>
            <person name="Bonometti L."/>
            <person name="Westerberg I."/>
            <person name="Brannstrom I.O."/>
            <person name="Guillou S."/>
            <person name="Cros-Aarteil S."/>
            <person name="Calhoun S."/>
            <person name="Haridas S."/>
            <person name="Kuo A."/>
            <person name="Mondo S."/>
            <person name="Pangilinan J."/>
            <person name="Riley R."/>
            <person name="Labutti K."/>
            <person name="Andreopoulos B."/>
            <person name="Lipzen A."/>
            <person name="Chen C."/>
            <person name="Yanf M."/>
            <person name="Daum C."/>
            <person name="Ng V."/>
            <person name="Clum A."/>
            <person name="Ohm R."/>
            <person name="Martin F."/>
            <person name="Silar P."/>
            <person name="Natvig D."/>
            <person name="Lalanne C."/>
            <person name="Gautier V."/>
            <person name="Ament-Velasquez S.L."/>
            <person name="Kruys A."/>
            <person name="Hutchinson M.I."/>
            <person name="Powell A.J."/>
            <person name="Barry K."/>
            <person name="Miller A.N."/>
            <person name="Grigoriev I.V."/>
            <person name="Debuchy R."/>
            <person name="Gladieux P."/>
            <person name="Thoren M.H."/>
            <person name="Johannesson H."/>
        </authorList>
    </citation>
    <scope>NUCLEOTIDE SEQUENCE</scope>
    <source>
        <strain evidence="3">PSN309</strain>
    </source>
</reference>
<keyword evidence="1" id="KW-1133">Transmembrane helix</keyword>
<reference evidence="3" key="1">
    <citation type="journal article" date="2023" name="Mol. Phylogenet. Evol.">
        <title>Genome-scale phylogeny and comparative genomics of the fungal order Sordariales.</title>
        <authorList>
            <person name="Hensen N."/>
            <person name="Bonometti L."/>
            <person name="Westerberg I."/>
            <person name="Brannstrom I.O."/>
            <person name="Guillou S."/>
            <person name="Cros-Aarteil S."/>
            <person name="Calhoun S."/>
            <person name="Haridas S."/>
            <person name="Kuo A."/>
            <person name="Mondo S."/>
            <person name="Pangilinan J."/>
            <person name="Riley R."/>
            <person name="LaButti K."/>
            <person name="Andreopoulos B."/>
            <person name="Lipzen A."/>
            <person name="Chen C."/>
            <person name="Yan M."/>
            <person name="Daum C."/>
            <person name="Ng V."/>
            <person name="Clum A."/>
            <person name="Steindorff A."/>
            <person name="Ohm R.A."/>
            <person name="Martin F."/>
            <person name="Silar P."/>
            <person name="Natvig D.O."/>
            <person name="Lalanne C."/>
            <person name="Gautier V."/>
            <person name="Ament-Velasquez S.L."/>
            <person name="Kruys A."/>
            <person name="Hutchinson M.I."/>
            <person name="Powell A.J."/>
            <person name="Barry K."/>
            <person name="Miller A.N."/>
            <person name="Grigoriev I.V."/>
            <person name="Debuchy R."/>
            <person name="Gladieux P."/>
            <person name="Hiltunen Thoren M."/>
            <person name="Johannesson H."/>
        </authorList>
    </citation>
    <scope>NUCLEOTIDE SEQUENCE</scope>
    <source>
        <strain evidence="3">PSN309</strain>
    </source>
</reference>
<proteinExistence type="predicted"/>
<keyword evidence="1" id="KW-0812">Transmembrane</keyword>
<comment type="caution">
    <text evidence="3">The sequence shown here is derived from an EMBL/GenBank/DDBJ whole genome shotgun (WGS) entry which is preliminary data.</text>
</comment>
<name>A0AAN6WU80_9PEZI</name>
<evidence type="ECO:0000313" key="3">
    <source>
        <dbReference type="EMBL" id="KAK4186357.1"/>
    </source>
</evidence>
<feature type="transmembrane region" description="Helical" evidence="1">
    <location>
        <begin position="261"/>
        <end position="279"/>
    </location>
</feature>
<organism evidence="3 4">
    <name type="scientific">Podospora australis</name>
    <dbReference type="NCBI Taxonomy" id="1536484"/>
    <lineage>
        <taxon>Eukaryota</taxon>
        <taxon>Fungi</taxon>
        <taxon>Dikarya</taxon>
        <taxon>Ascomycota</taxon>
        <taxon>Pezizomycotina</taxon>
        <taxon>Sordariomycetes</taxon>
        <taxon>Sordariomycetidae</taxon>
        <taxon>Sordariales</taxon>
        <taxon>Podosporaceae</taxon>
        <taxon>Podospora</taxon>
    </lineage>
</organism>
<feature type="transmembrane region" description="Helical" evidence="1">
    <location>
        <begin position="309"/>
        <end position="328"/>
    </location>
</feature>
<sequence length="339" mass="38594">MSPSLPFFLVLFLFIPSSSTSSSTPYTHPHPQPYKKANTRTNHHLDWVDLSLMSFKLGIYDSTLLLHRVTETPKGTALHYQTQCNSIVTRHIQHCLTGRFSDILISPQTSSHRYPMPAGMPASCPHISILPYCRLLTHQAPLQIWAHLPLFGELLMGKKALFTSLLFSFPVSPQQPQRHMVLLTIEVLSHSSLGFLQSFPFGVTNSSLQPMMTQPANALITTPRALMTILGSLRLHCELWGYYFRFLCLFRIFSRSFQNPSPIFLTSFAYLFPIFYLFFSDLLPSLFSSIIDLPAIYPSCLHNLLDNPLLAYCFSLLFFSLSSSFLWVSGEYRRHLSGF</sequence>
<evidence type="ECO:0000256" key="2">
    <source>
        <dbReference type="SAM" id="SignalP"/>
    </source>
</evidence>
<feature type="chain" id="PRO_5042964117" evidence="2">
    <location>
        <begin position="22"/>
        <end position="339"/>
    </location>
</feature>
<feature type="signal peptide" evidence="2">
    <location>
        <begin position="1"/>
        <end position="21"/>
    </location>
</feature>
<evidence type="ECO:0000256" key="1">
    <source>
        <dbReference type="SAM" id="Phobius"/>
    </source>
</evidence>
<dbReference type="AlphaFoldDB" id="A0AAN6WU80"/>
<keyword evidence="2" id="KW-0732">Signal</keyword>
<protein>
    <submittedName>
        <fullName evidence="3">Uncharacterized protein</fullName>
    </submittedName>
</protein>
<keyword evidence="1" id="KW-0472">Membrane</keyword>
<evidence type="ECO:0000313" key="4">
    <source>
        <dbReference type="Proteomes" id="UP001302126"/>
    </source>
</evidence>
<gene>
    <name evidence="3" type="ORF">QBC35DRAFT_271411</name>
</gene>
<dbReference type="Proteomes" id="UP001302126">
    <property type="component" value="Unassembled WGS sequence"/>
</dbReference>
<keyword evidence="4" id="KW-1185">Reference proteome</keyword>
<dbReference type="EMBL" id="MU864425">
    <property type="protein sequence ID" value="KAK4186357.1"/>
    <property type="molecule type" value="Genomic_DNA"/>
</dbReference>